<organism evidence="2 3">
    <name type="scientific">Nocardioides salarius</name>
    <dbReference type="NCBI Taxonomy" id="374513"/>
    <lineage>
        <taxon>Bacteria</taxon>
        <taxon>Bacillati</taxon>
        <taxon>Actinomycetota</taxon>
        <taxon>Actinomycetes</taxon>
        <taxon>Propionibacteriales</taxon>
        <taxon>Nocardioidaceae</taxon>
        <taxon>Nocardioides</taxon>
    </lineage>
</organism>
<keyword evidence="3" id="KW-1185">Reference proteome</keyword>
<evidence type="ECO:0000313" key="2">
    <source>
        <dbReference type="EMBL" id="MBM7506367.1"/>
    </source>
</evidence>
<feature type="transmembrane region" description="Helical" evidence="1">
    <location>
        <begin position="58"/>
        <end position="78"/>
    </location>
</feature>
<protein>
    <submittedName>
        <fullName evidence="2">Uncharacterized protein</fullName>
    </submittedName>
</protein>
<feature type="transmembrane region" description="Helical" evidence="1">
    <location>
        <begin position="84"/>
        <end position="106"/>
    </location>
</feature>
<reference evidence="2 3" key="1">
    <citation type="submission" date="2021-01" db="EMBL/GenBank/DDBJ databases">
        <title>Sequencing the genomes of 1000 actinobacteria strains.</title>
        <authorList>
            <person name="Klenk H.-P."/>
        </authorList>
    </citation>
    <scope>NUCLEOTIDE SEQUENCE [LARGE SCALE GENOMIC DNA]</scope>
    <source>
        <strain evidence="2 3">DSM 18239</strain>
    </source>
</reference>
<proteinExistence type="predicted"/>
<keyword evidence="1" id="KW-1133">Transmembrane helix</keyword>
<name>A0ABS2M5C4_9ACTN</name>
<sequence length="253" mass="27009">MPAQPDSAPHADSVPETFDEAVARHIALFRPRPESWSTTVPSPTVDQRGLDARQRSEVVMKVGFLCSAFTPAFVLVPYSGVPVVAAWVLAGLWFFVCFVVFVVPAFTVTSADAEPSWVDVPDDAARAHEAFPGALARLRAGDAAPDVIAAVEAQRPVLDASLVHLGRLRADNDPGSRLSVALRDRIVTIVAQVQALVDLDTRRHDLAHAALLVEGLPDPSAARLAEAAQSIVDETRIIESTLAARAGDSRGRS</sequence>
<accession>A0ABS2M5C4</accession>
<dbReference type="RefSeq" id="WP_193668720.1">
    <property type="nucleotide sequence ID" value="NZ_JACDTV010000006.1"/>
</dbReference>
<dbReference type="Proteomes" id="UP000732378">
    <property type="component" value="Unassembled WGS sequence"/>
</dbReference>
<evidence type="ECO:0000313" key="3">
    <source>
        <dbReference type="Proteomes" id="UP000732378"/>
    </source>
</evidence>
<dbReference type="EMBL" id="JAFBBZ010000001">
    <property type="protein sequence ID" value="MBM7506367.1"/>
    <property type="molecule type" value="Genomic_DNA"/>
</dbReference>
<keyword evidence="1" id="KW-0472">Membrane</keyword>
<gene>
    <name evidence="2" type="ORF">JOE61_000181</name>
</gene>
<evidence type="ECO:0000256" key="1">
    <source>
        <dbReference type="SAM" id="Phobius"/>
    </source>
</evidence>
<comment type="caution">
    <text evidence="2">The sequence shown here is derived from an EMBL/GenBank/DDBJ whole genome shotgun (WGS) entry which is preliminary data.</text>
</comment>
<keyword evidence="1" id="KW-0812">Transmembrane</keyword>